<dbReference type="OrthoDB" id="9814067at2"/>
<name>A0A370U9F2_9GAMM</name>
<evidence type="ECO:0000313" key="2">
    <source>
        <dbReference type="Proteomes" id="UP000254326"/>
    </source>
</evidence>
<dbReference type="RefSeq" id="WP_115467658.1">
    <property type="nucleotide sequence ID" value="NZ_QKRA01000003.1"/>
</dbReference>
<evidence type="ECO:0000313" key="1">
    <source>
        <dbReference type="EMBL" id="RDL44395.1"/>
    </source>
</evidence>
<sequence>MAYVDLNLLRAKISEIPEKSDFTSVKQRILSANRSEQPEGLFPFVCNPRENAPQDLPFKLEDYLELVDLTGRIV</sequence>
<comment type="caution">
    <text evidence="1">The sequence shown here is derived from an EMBL/GenBank/DDBJ whole genome shotgun (WGS) entry which is preliminary data.</text>
</comment>
<proteinExistence type="predicted"/>
<protein>
    <submittedName>
        <fullName evidence="1">Uncharacterized protein</fullName>
    </submittedName>
</protein>
<accession>A0A370U9F2</accession>
<organism evidence="1 2">
    <name type="scientific">Marinomonas piezotolerans</name>
    <dbReference type="NCBI Taxonomy" id="2213058"/>
    <lineage>
        <taxon>Bacteria</taxon>
        <taxon>Pseudomonadati</taxon>
        <taxon>Pseudomonadota</taxon>
        <taxon>Gammaproteobacteria</taxon>
        <taxon>Oceanospirillales</taxon>
        <taxon>Oceanospirillaceae</taxon>
        <taxon>Marinomonas</taxon>
    </lineage>
</organism>
<keyword evidence="2" id="KW-1185">Reference proteome</keyword>
<dbReference type="EMBL" id="QKRA01000003">
    <property type="protein sequence ID" value="RDL44395.1"/>
    <property type="molecule type" value="Genomic_DNA"/>
</dbReference>
<dbReference type="Proteomes" id="UP000254326">
    <property type="component" value="Unassembled WGS sequence"/>
</dbReference>
<reference evidence="1 2" key="1">
    <citation type="submission" date="2018-06" db="EMBL/GenBank/DDBJ databases">
        <title>Marinomonas sp. YLB-05 draft genome sequence.</title>
        <authorList>
            <person name="Yu L."/>
            <person name="Tang X."/>
        </authorList>
    </citation>
    <scope>NUCLEOTIDE SEQUENCE [LARGE SCALE GENOMIC DNA]</scope>
    <source>
        <strain evidence="1 2">YLB-05</strain>
    </source>
</reference>
<gene>
    <name evidence="1" type="ORF">DN730_08305</name>
</gene>
<dbReference type="AlphaFoldDB" id="A0A370U9F2"/>